<dbReference type="GO" id="GO:0003735">
    <property type="term" value="F:structural constituent of ribosome"/>
    <property type="evidence" value="ECO:0007669"/>
    <property type="project" value="TreeGrafter"/>
</dbReference>
<feature type="compositionally biased region" description="Basic and acidic residues" evidence="2">
    <location>
        <begin position="135"/>
        <end position="147"/>
    </location>
</feature>
<dbReference type="GeneID" id="89520458"/>
<dbReference type="Gene3D" id="2.40.50.140">
    <property type="entry name" value="Nucleic acid-binding proteins"/>
    <property type="match status" value="1"/>
</dbReference>
<accession>A0A4D7AVI5</accession>
<proteinExistence type="predicted"/>
<dbReference type="GO" id="GO:0006412">
    <property type="term" value="P:translation"/>
    <property type="evidence" value="ECO:0007669"/>
    <property type="project" value="TreeGrafter"/>
</dbReference>
<dbReference type="CDD" id="cd05692">
    <property type="entry name" value="S1_RPS1_repeat_hs4"/>
    <property type="match status" value="1"/>
</dbReference>
<feature type="region of interest" description="Disordered" evidence="2">
    <location>
        <begin position="71"/>
        <end position="154"/>
    </location>
</feature>
<name>A0A4D7AVI5_9FIRM</name>
<dbReference type="RefSeq" id="WP_119310420.1">
    <property type="nucleotide sequence ID" value="NZ_CP034413.3"/>
</dbReference>
<sequence length="154" mass="16653">MELQVGSILEGKVTSITKFGAFVALDNGKSGLVHISEIANTFVNDVHDYLQEGQAVKVLVLSTENGKVNLSIKRTLPRPERPARSPRPSGSHPAGTSRPVAQARPAARAQQPLPPSGDQSFEDKLKQFLSSSEGKMADLNRSLDGRRGGGRRRR</sequence>
<keyword evidence="5" id="KW-1185">Reference proteome</keyword>
<dbReference type="PANTHER" id="PTHR10724">
    <property type="entry name" value="30S RIBOSOMAL PROTEIN S1"/>
    <property type="match status" value="1"/>
</dbReference>
<dbReference type="KEGG" id="obj:EIO64_11060"/>
<dbReference type="FunFam" id="2.40.50.140:FF:000103">
    <property type="entry name" value="protein RRP5 homolog"/>
    <property type="match status" value="1"/>
</dbReference>
<protein>
    <submittedName>
        <fullName evidence="4">S1 RNA-binding domain-containing protein</fullName>
    </submittedName>
</protein>
<dbReference type="InterPro" id="IPR003029">
    <property type="entry name" value="S1_domain"/>
</dbReference>
<dbReference type="Pfam" id="PF00575">
    <property type="entry name" value="S1"/>
    <property type="match status" value="1"/>
</dbReference>
<evidence type="ECO:0000313" key="5">
    <source>
        <dbReference type="Proteomes" id="UP000298642"/>
    </source>
</evidence>
<dbReference type="SMART" id="SM00316">
    <property type="entry name" value="S1"/>
    <property type="match status" value="1"/>
</dbReference>
<evidence type="ECO:0000256" key="2">
    <source>
        <dbReference type="SAM" id="MobiDB-lite"/>
    </source>
</evidence>
<evidence type="ECO:0000256" key="1">
    <source>
        <dbReference type="ARBA" id="ARBA00025604"/>
    </source>
</evidence>
<dbReference type="InterPro" id="IPR012340">
    <property type="entry name" value="NA-bd_OB-fold"/>
</dbReference>
<feature type="compositionally biased region" description="Low complexity" evidence="2">
    <location>
        <begin position="86"/>
        <end position="111"/>
    </location>
</feature>
<dbReference type="PROSITE" id="PS50126">
    <property type="entry name" value="S1"/>
    <property type="match status" value="1"/>
</dbReference>
<dbReference type="InterPro" id="IPR050437">
    <property type="entry name" value="Ribos_protein_bS1-like"/>
</dbReference>
<feature type="domain" description="S1 motif" evidence="3">
    <location>
        <begin position="6"/>
        <end position="73"/>
    </location>
</feature>
<dbReference type="SUPFAM" id="SSF50249">
    <property type="entry name" value="Nucleic acid-binding proteins"/>
    <property type="match status" value="1"/>
</dbReference>
<evidence type="ECO:0000313" key="4">
    <source>
        <dbReference type="EMBL" id="QCI59690.1"/>
    </source>
</evidence>
<organism evidence="4 5">
    <name type="scientific">Dysosmobacter welbionis</name>
    <dbReference type="NCBI Taxonomy" id="2093857"/>
    <lineage>
        <taxon>Bacteria</taxon>
        <taxon>Bacillati</taxon>
        <taxon>Bacillota</taxon>
        <taxon>Clostridia</taxon>
        <taxon>Eubacteriales</taxon>
        <taxon>Oscillospiraceae</taxon>
        <taxon>Dysosmobacter</taxon>
    </lineage>
</organism>
<comment type="function">
    <text evidence="1">Binds mRNA; thus facilitating recognition of the initiation point. It is needed to translate mRNA with a short Shine-Dalgarno (SD) purine-rich sequence.</text>
</comment>
<reference evidence="5" key="1">
    <citation type="submission" date="2018-12" db="EMBL/GenBank/DDBJ databases">
        <title>Dusodibacter welbiota gen. nov., sp. nov., isolated from human faeces and emended description of the Oscillibacter genus.</title>
        <authorList>
            <person name="Le Roy T."/>
            <person name="Van der Smissen P."/>
            <person name="Delzenne N."/>
            <person name="Muccioli G."/>
            <person name="Collet J.F."/>
            <person name="Cani P.D."/>
        </authorList>
    </citation>
    <scope>NUCLEOTIDE SEQUENCE [LARGE SCALE GENOMIC DNA]</scope>
    <source>
        <strain evidence="5">J115</strain>
    </source>
</reference>
<evidence type="ECO:0000259" key="3">
    <source>
        <dbReference type="PROSITE" id="PS50126"/>
    </source>
</evidence>
<dbReference type="GO" id="GO:0003729">
    <property type="term" value="F:mRNA binding"/>
    <property type="evidence" value="ECO:0007669"/>
    <property type="project" value="TreeGrafter"/>
</dbReference>
<dbReference type="Proteomes" id="UP000298642">
    <property type="component" value="Chromosome"/>
</dbReference>
<dbReference type="EMBL" id="CP034413">
    <property type="protein sequence ID" value="QCI59690.1"/>
    <property type="molecule type" value="Genomic_DNA"/>
</dbReference>
<gene>
    <name evidence="4" type="ORF">EIO64_11060</name>
</gene>
<dbReference type="AlphaFoldDB" id="A0A4D7AVI5"/>